<proteinExistence type="predicted"/>
<organism evidence="1 2">
    <name type="scientific">Papaver somniferum</name>
    <name type="common">Opium poppy</name>
    <dbReference type="NCBI Taxonomy" id="3469"/>
    <lineage>
        <taxon>Eukaryota</taxon>
        <taxon>Viridiplantae</taxon>
        <taxon>Streptophyta</taxon>
        <taxon>Embryophyta</taxon>
        <taxon>Tracheophyta</taxon>
        <taxon>Spermatophyta</taxon>
        <taxon>Magnoliopsida</taxon>
        <taxon>Ranunculales</taxon>
        <taxon>Papaveraceae</taxon>
        <taxon>Papaveroideae</taxon>
        <taxon>Papaver</taxon>
    </lineage>
</organism>
<dbReference type="EMBL" id="CM010722">
    <property type="protein sequence ID" value="RZC74724.1"/>
    <property type="molecule type" value="Genomic_DNA"/>
</dbReference>
<dbReference type="Proteomes" id="UP000316621">
    <property type="component" value="Chromosome 8"/>
</dbReference>
<evidence type="ECO:0000313" key="2">
    <source>
        <dbReference type="Proteomes" id="UP000316621"/>
    </source>
</evidence>
<sequence length="62" mass="7278">MRLCSYFRIKGMYKRVYDGFGLKAPDDVLWDNREAAVVGVYGGQWLWLLYVVRDLKYRGGGR</sequence>
<evidence type="ECO:0000313" key="1">
    <source>
        <dbReference type="EMBL" id="RZC74724.1"/>
    </source>
</evidence>
<name>A0A4Y7KN08_PAPSO</name>
<reference evidence="1 2" key="1">
    <citation type="journal article" date="2018" name="Science">
        <title>The opium poppy genome and morphinan production.</title>
        <authorList>
            <person name="Guo L."/>
            <person name="Winzer T."/>
            <person name="Yang X."/>
            <person name="Li Y."/>
            <person name="Ning Z."/>
            <person name="He Z."/>
            <person name="Teodor R."/>
            <person name="Lu Y."/>
            <person name="Bowser T.A."/>
            <person name="Graham I.A."/>
            <person name="Ye K."/>
        </authorList>
    </citation>
    <scope>NUCLEOTIDE SEQUENCE [LARGE SCALE GENOMIC DNA]</scope>
    <source>
        <strain evidence="2">cv. HN1</strain>
        <tissue evidence="1">Leaves</tissue>
    </source>
</reference>
<dbReference type="Gramene" id="RZC74724">
    <property type="protein sequence ID" value="RZC74724"/>
    <property type="gene ID" value="C5167_050204"/>
</dbReference>
<keyword evidence="2" id="KW-1185">Reference proteome</keyword>
<gene>
    <name evidence="1" type="ORF">C5167_050204</name>
</gene>
<accession>A0A4Y7KN08</accession>
<protein>
    <submittedName>
        <fullName evidence="1">Uncharacterized protein</fullName>
    </submittedName>
</protein>
<dbReference type="AlphaFoldDB" id="A0A4Y7KN08"/>